<organism evidence="4 5">
    <name type="scientific">Salicibibacter halophilus</name>
    <dbReference type="NCBI Taxonomy" id="2502791"/>
    <lineage>
        <taxon>Bacteria</taxon>
        <taxon>Bacillati</taxon>
        <taxon>Bacillota</taxon>
        <taxon>Bacilli</taxon>
        <taxon>Bacillales</taxon>
        <taxon>Bacillaceae</taxon>
        <taxon>Salicibibacter</taxon>
    </lineage>
</organism>
<keyword evidence="5" id="KW-1185">Reference proteome</keyword>
<comment type="similarity">
    <text evidence="2">Belongs to the class-IV pyridoxal-phosphate-dependent aminotransferase family.</text>
</comment>
<accession>A0A514LDY1</accession>
<dbReference type="EMBL" id="CP035485">
    <property type="protein sequence ID" value="QDI90044.1"/>
    <property type="molecule type" value="Genomic_DNA"/>
</dbReference>
<dbReference type="AlphaFoldDB" id="A0A514LDY1"/>
<evidence type="ECO:0000256" key="1">
    <source>
        <dbReference type="ARBA" id="ARBA00001933"/>
    </source>
</evidence>
<evidence type="ECO:0000256" key="3">
    <source>
        <dbReference type="ARBA" id="ARBA00022898"/>
    </source>
</evidence>
<dbReference type="KEGG" id="sale:EPH95_01690"/>
<comment type="cofactor">
    <cofactor evidence="1">
        <name>pyridoxal 5'-phosphate</name>
        <dbReference type="ChEBI" id="CHEBI:597326"/>
    </cofactor>
</comment>
<dbReference type="RefSeq" id="WP_142086786.1">
    <property type="nucleotide sequence ID" value="NZ_CP035485.1"/>
</dbReference>
<dbReference type="Pfam" id="PF01063">
    <property type="entry name" value="Aminotran_4"/>
    <property type="match status" value="1"/>
</dbReference>
<dbReference type="Gene3D" id="3.20.10.10">
    <property type="entry name" value="D-amino Acid Aminotransferase, subunit A, domain 2"/>
    <property type="match status" value="1"/>
</dbReference>
<evidence type="ECO:0000313" key="4">
    <source>
        <dbReference type="EMBL" id="QDI90044.1"/>
    </source>
</evidence>
<gene>
    <name evidence="4" type="ORF">EPH95_01690</name>
</gene>
<dbReference type="SUPFAM" id="SSF56752">
    <property type="entry name" value="D-aminoacid aminotransferase-like PLP-dependent enzymes"/>
    <property type="match status" value="1"/>
</dbReference>
<dbReference type="OrthoDB" id="9803598at2"/>
<dbReference type="GO" id="GO:0003824">
    <property type="term" value="F:catalytic activity"/>
    <property type="evidence" value="ECO:0007669"/>
    <property type="project" value="InterPro"/>
</dbReference>
<evidence type="ECO:0008006" key="6">
    <source>
        <dbReference type="Google" id="ProtNLM"/>
    </source>
</evidence>
<evidence type="ECO:0000313" key="5">
    <source>
        <dbReference type="Proteomes" id="UP000319756"/>
    </source>
</evidence>
<dbReference type="InterPro" id="IPR001544">
    <property type="entry name" value="Aminotrans_IV"/>
</dbReference>
<keyword evidence="3" id="KW-0663">Pyridoxal phosphate</keyword>
<sequence length="230" mass="26270">MTWDSTPRGEYEEAIIKSKVMTERHYPFSLIESLRLDNGHFPFLSGHQHRMQASAECFGWSFSSGAMRNVLHAYAKDHSKGCYKVRLLYEPDKGFFVEGNELSNVKEPVKVELAKHALPFDNVFSFHKTTAREAFDHLRSLSAERTFDVLLYNDEHKLLEFTIGNVVVEKNGVYTTPPLSLGLLPGVFRQHLLEQGVIQEETLSVSDLARADRVWMINSVRGWLEVNILG</sequence>
<dbReference type="InterPro" id="IPR036038">
    <property type="entry name" value="Aminotransferase-like"/>
</dbReference>
<dbReference type="PANTHER" id="PTHR42743">
    <property type="entry name" value="AMINO-ACID AMINOTRANSFERASE"/>
    <property type="match status" value="1"/>
</dbReference>
<dbReference type="PANTHER" id="PTHR42743:SF11">
    <property type="entry name" value="AMINODEOXYCHORISMATE LYASE"/>
    <property type="match status" value="1"/>
</dbReference>
<evidence type="ECO:0000256" key="2">
    <source>
        <dbReference type="ARBA" id="ARBA00009320"/>
    </source>
</evidence>
<dbReference type="InterPro" id="IPR050571">
    <property type="entry name" value="Class-IV_PLP-Dep_Aminotrnsfr"/>
</dbReference>
<proteinExistence type="inferred from homology"/>
<dbReference type="InterPro" id="IPR043131">
    <property type="entry name" value="BCAT-like_N"/>
</dbReference>
<dbReference type="GO" id="GO:0046394">
    <property type="term" value="P:carboxylic acid biosynthetic process"/>
    <property type="evidence" value="ECO:0007669"/>
    <property type="project" value="UniProtKB-ARBA"/>
</dbReference>
<dbReference type="InterPro" id="IPR043132">
    <property type="entry name" value="BCAT-like_C"/>
</dbReference>
<protein>
    <recommendedName>
        <fullName evidence="6">Aminodeoxychorismate lyase</fullName>
    </recommendedName>
</protein>
<reference evidence="5" key="1">
    <citation type="submission" date="2019-01" db="EMBL/GenBank/DDBJ databases">
        <title>Genomic analysis of Salicibibacter sp. NKC3-5.</title>
        <authorList>
            <person name="Oh Y.J."/>
        </authorList>
    </citation>
    <scope>NUCLEOTIDE SEQUENCE [LARGE SCALE GENOMIC DNA]</scope>
    <source>
        <strain evidence="5">NKC3-5</strain>
    </source>
</reference>
<dbReference type="Proteomes" id="UP000319756">
    <property type="component" value="Chromosome"/>
</dbReference>
<name>A0A514LDY1_9BACI</name>
<dbReference type="Gene3D" id="3.30.470.10">
    <property type="match status" value="1"/>
</dbReference>